<dbReference type="InterPro" id="IPR035897">
    <property type="entry name" value="Toll_tir_struct_dom_sf"/>
</dbReference>
<sequence length="73" mass="8799">MEEQQQQQQERVDFFISYHNTGKDQAWAEWIAWQLEQAGYRVHFQGWDGCPQSNVVKAVDDATRRVERTFFLY</sequence>
<name>A0A8J3N916_9CHLR</name>
<dbReference type="Pfam" id="PF13676">
    <property type="entry name" value="TIR_2"/>
    <property type="match status" value="1"/>
</dbReference>
<dbReference type="GO" id="GO:0007165">
    <property type="term" value="P:signal transduction"/>
    <property type="evidence" value="ECO:0007669"/>
    <property type="project" value="InterPro"/>
</dbReference>
<dbReference type="AlphaFoldDB" id="A0A8J3N916"/>
<evidence type="ECO:0000259" key="1">
    <source>
        <dbReference type="Pfam" id="PF13676"/>
    </source>
</evidence>
<dbReference type="SUPFAM" id="SSF52200">
    <property type="entry name" value="Toll/Interleukin receptor TIR domain"/>
    <property type="match status" value="1"/>
</dbReference>
<proteinExistence type="predicted"/>
<gene>
    <name evidence="2" type="ORF">KSF_088700</name>
</gene>
<accession>A0A8J3N916</accession>
<dbReference type="EMBL" id="BNJK01000002">
    <property type="protein sequence ID" value="GHO98822.1"/>
    <property type="molecule type" value="Genomic_DNA"/>
</dbReference>
<dbReference type="InterPro" id="IPR000157">
    <property type="entry name" value="TIR_dom"/>
</dbReference>
<reference evidence="2" key="1">
    <citation type="submission" date="2020-10" db="EMBL/GenBank/DDBJ databases">
        <title>Taxonomic study of unclassified bacteria belonging to the class Ktedonobacteria.</title>
        <authorList>
            <person name="Yabe S."/>
            <person name="Wang C.M."/>
            <person name="Zheng Y."/>
            <person name="Sakai Y."/>
            <person name="Cavaletti L."/>
            <person name="Monciardini P."/>
            <person name="Donadio S."/>
        </authorList>
    </citation>
    <scope>NUCLEOTIDE SEQUENCE</scope>
    <source>
        <strain evidence="2">ID150040</strain>
    </source>
</reference>
<evidence type="ECO:0000313" key="2">
    <source>
        <dbReference type="EMBL" id="GHO98822.1"/>
    </source>
</evidence>
<organism evidence="2 3">
    <name type="scientific">Reticulibacter mediterranei</name>
    <dbReference type="NCBI Taxonomy" id="2778369"/>
    <lineage>
        <taxon>Bacteria</taxon>
        <taxon>Bacillati</taxon>
        <taxon>Chloroflexota</taxon>
        <taxon>Ktedonobacteria</taxon>
        <taxon>Ktedonobacterales</taxon>
        <taxon>Reticulibacteraceae</taxon>
        <taxon>Reticulibacter</taxon>
    </lineage>
</organism>
<feature type="domain" description="TIR" evidence="1">
    <location>
        <begin position="14"/>
        <end position="72"/>
    </location>
</feature>
<protein>
    <recommendedName>
        <fullName evidence="1">TIR domain-containing protein</fullName>
    </recommendedName>
</protein>
<evidence type="ECO:0000313" key="3">
    <source>
        <dbReference type="Proteomes" id="UP000597444"/>
    </source>
</evidence>
<dbReference type="Gene3D" id="3.40.50.10140">
    <property type="entry name" value="Toll/interleukin-1 receptor homology (TIR) domain"/>
    <property type="match status" value="1"/>
</dbReference>
<keyword evidence="3" id="KW-1185">Reference proteome</keyword>
<comment type="caution">
    <text evidence="2">The sequence shown here is derived from an EMBL/GenBank/DDBJ whole genome shotgun (WGS) entry which is preliminary data.</text>
</comment>
<dbReference type="Proteomes" id="UP000597444">
    <property type="component" value="Unassembled WGS sequence"/>
</dbReference>
<dbReference type="RefSeq" id="WP_220209511.1">
    <property type="nucleotide sequence ID" value="NZ_BNJK01000002.1"/>
</dbReference>